<name>A0A7G9L1G7_9SPHN</name>
<keyword evidence="3" id="KW-1185">Reference proteome</keyword>
<dbReference type="EMBL" id="CP060697">
    <property type="protein sequence ID" value="QNM82466.1"/>
    <property type="molecule type" value="Genomic_DNA"/>
</dbReference>
<evidence type="ECO:0000256" key="1">
    <source>
        <dbReference type="SAM" id="MobiDB-lite"/>
    </source>
</evidence>
<gene>
    <name evidence="2" type="ORF">H8M03_10700</name>
</gene>
<dbReference type="AlphaFoldDB" id="A0A7G9L1G7"/>
<evidence type="ECO:0000313" key="3">
    <source>
        <dbReference type="Proteomes" id="UP000515861"/>
    </source>
</evidence>
<proteinExistence type="predicted"/>
<sequence length="205" mass="23521">MTGWFGQRTISRIGSISHLARAGRVTLLAGLMLLLTSCQPPARDIIVNWHNGRLLVDFPWSLWRLVGLQNRNYCFSQVELFDQSQVLWMLKQDEKGPVWHSCFDVQMPFAIGVPLEKFTAAGIARLQRGKVYGIDIRGIGRERVDFMLRTGSKIAIERDWERVIDPPCKQLQSECSAPRDMPWKRPPWRENLMPPEGPASRRPSP</sequence>
<feature type="region of interest" description="Disordered" evidence="1">
    <location>
        <begin position="171"/>
        <end position="205"/>
    </location>
</feature>
<organism evidence="2 3">
    <name type="scientific">Sphingomonas sabuli</name>
    <dbReference type="NCBI Taxonomy" id="2764186"/>
    <lineage>
        <taxon>Bacteria</taxon>
        <taxon>Pseudomonadati</taxon>
        <taxon>Pseudomonadota</taxon>
        <taxon>Alphaproteobacteria</taxon>
        <taxon>Sphingomonadales</taxon>
        <taxon>Sphingomonadaceae</taxon>
        <taxon>Sphingomonas</taxon>
    </lineage>
</organism>
<protein>
    <submittedName>
        <fullName evidence="2">Uncharacterized protein</fullName>
    </submittedName>
</protein>
<dbReference type="Proteomes" id="UP000515861">
    <property type="component" value="Chromosome"/>
</dbReference>
<reference evidence="2 3" key="1">
    <citation type="submission" date="2020-08" db="EMBL/GenBank/DDBJ databases">
        <title>Sphingomonas sp. sand1-3 16S ribosomal RNA gene Genome sequencing and assembly.</title>
        <authorList>
            <person name="Kang M."/>
        </authorList>
    </citation>
    <scope>NUCLEOTIDE SEQUENCE [LARGE SCALE GENOMIC DNA]</scope>
    <source>
        <strain evidence="3">sand1-3</strain>
    </source>
</reference>
<dbReference type="RefSeq" id="WP_187479421.1">
    <property type="nucleotide sequence ID" value="NZ_CP060697.1"/>
</dbReference>
<evidence type="ECO:0000313" key="2">
    <source>
        <dbReference type="EMBL" id="QNM82466.1"/>
    </source>
</evidence>
<dbReference type="KEGG" id="ssau:H8M03_10700"/>
<accession>A0A7G9L1G7</accession>